<dbReference type="Pfam" id="PF13404">
    <property type="entry name" value="HTH_AsnC-type"/>
    <property type="match status" value="1"/>
</dbReference>
<feature type="compositionally biased region" description="Low complexity" evidence="4">
    <location>
        <begin position="15"/>
        <end position="47"/>
    </location>
</feature>
<evidence type="ECO:0000313" key="7">
    <source>
        <dbReference type="EMBL" id="RVU19985.1"/>
    </source>
</evidence>
<dbReference type="InterPro" id="IPR036390">
    <property type="entry name" value="WH_DNA-bd_sf"/>
</dbReference>
<dbReference type="PANTHER" id="PTHR30154:SF34">
    <property type="entry name" value="TRANSCRIPTIONAL REGULATOR AZLB"/>
    <property type="match status" value="1"/>
</dbReference>
<keyword evidence="3" id="KW-0804">Transcription</keyword>
<dbReference type="InterPro" id="IPR019887">
    <property type="entry name" value="Tscrpt_reg_AsnC/Lrp_C"/>
</dbReference>
<evidence type="ECO:0000259" key="6">
    <source>
        <dbReference type="Pfam" id="PF13404"/>
    </source>
</evidence>
<keyword evidence="2" id="KW-0238">DNA-binding</keyword>
<dbReference type="AlphaFoldDB" id="A0A3S3UBC7"/>
<evidence type="ECO:0000256" key="4">
    <source>
        <dbReference type="SAM" id="MobiDB-lite"/>
    </source>
</evidence>
<dbReference type="OrthoDB" id="4050641at2"/>
<feature type="region of interest" description="Disordered" evidence="4">
    <location>
        <begin position="1"/>
        <end position="49"/>
    </location>
</feature>
<dbReference type="Gene3D" id="1.10.10.10">
    <property type="entry name" value="Winged helix-like DNA-binding domain superfamily/Winged helix DNA-binding domain"/>
    <property type="match status" value="2"/>
</dbReference>
<dbReference type="SMART" id="SM00344">
    <property type="entry name" value="HTH_ASNC"/>
    <property type="match status" value="2"/>
</dbReference>
<dbReference type="Pfam" id="PF13412">
    <property type="entry name" value="HTH_24"/>
    <property type="match status" value="1"/>
</dbReference>
<comment type="caution">
    <text evidence="7">The sequence shown here is derived from an EMBL/GenBank/DDBJ whole genome shotgun (WGS) entry which is preliminary data.</text>
</comment>
<dbReference type="GO" id="GO:0005829">
    <property type="term" value="C:cytosol"/>
    <property type="evidence" value="ECO:0007669"/>
    <property type="project" value="TreeGrafter"/>
</dbReference>
<dbReference type="InterPro" id="IPR000485">
    <property type="entry name" value="AsnC-type_HTH_dom"/>
</dbReference>
<dbReference type="PANTHER" id="PTHR30154">
    <property type="entry name" value="LEUCINE-RESPONSIVE REGULATORY PROTEIN"/>
    <property type="match status" value="1"/>
</dbReference>
<feature type="domain" description="Transcription regulator AsnC/Lrp ligand binding" evidence="5">
    <location>
        <begin position="120"/>
        <end position="188"/>
    </location>
</feature>
<reference evidence="7 8" key="1">
    <citation type="submission" date="2019-01" db="EMBL/GenBank/DDBJ databases">
        <title>Genome sequences of Streptomyces and Rhizobium isolates collected from root and soil.</title>
        <authorList>
            <person name="Chhettri S."/>
            <person name="Sevigny J.L."/>
            <person name="Sen A."/>
            <person name="Ennis N."/>
            <person name="Tisa L."/>
        </authorList>
    </citation>
    <scope>NUCLEOTIDE SEQUENCE [LARGE SCALE GENOMIC DNA]</scope>
    <source>
        <strain evidence="7 8">San01</strain>
    </source>
</reference>
<sequence>MAVSGSGQGSGRGPGSMTASGRARPARTGGAAQAGPVGPVRPVGPVGPAAPAPLDPLDLRIVAALQIDGRASWGRIARALGESERTVARRASRLLQEGWVAVVGIVHKQLVGWGEPYLLRVGCEPRRLRAVARSLAAMPEIRWVSVVTGSTDCFVEMDVGRERLLPMVLDEVAALPGVTSLRTHAVLRYFKSSHEWRLDVLTRAEAAALARTDLDLVAALAARPAEPTPEESAILELLSLDGRATTDQIATAAGISPSTAWRRIEALRVRGMVFIRADAEAALLGMPVEAHLWLRVAPGRTTEVGTRLARCPEVRYLVATTGDCQLVADVALADRTALYTFLDEVTGAEEGIDQVDVTLTAHTPKRGFVRRADGRLHPVGSPVVRAGGAARSPRRERGSPAAGQVADEAR</sequence>
<dbReference type="InterPro" id="IPR011008">
    <property type="entry name" value="Dimeric_a/b-barrel"/>
</dbReference>
<evidence type="ECO:0000259" key="5">
    <source>
        <dbReference type="Pfam" id="PF01037"/>
    </source>
</evidence>
<dbReference type="SUPFAM" id="SSF54909">
    <property type="entry name" value="Dimeric alpha+beta barrel"/>
    <property type="match status" value="2"/>
</dbReference>
<dbReference type="GO" id="GO:0043565">
    <property type="term" value="F:sequence-specific DNA binding"/>
    <property type="evidence" value="ECO:0007669"/>
    <property type="project" value="InterPro"/>
</dbReference>
<feature type="domain" description="Transcription regulator AsnC/Lrp ligand binding" evidence="5">
    <location>
        <begin position="293"/>
        <end position="359"/>
    </location>
</feature>
<dbReference type="PRINTS" id="PR00033">
    <property type="entry name" value="HTHASNC"/>
</dbReference>
<keyword evidence="1" id="KW-0805">Transcription regulation</keyword>
<feature type="compositionally biased region" description="Gly residues" evidence="4">
    <location>
        <begin position="1"/>
        <end position="14"/>
    </location>
</feature>
<dbReference type="Pfam" id="PF01037">
    <property type="entry name" value="AsnC_trans_reg"/>
    <property type="match status" value="2"/>
</dbReference>
<feature type="domain" description="HTH asnC-type" evidence="6">
    <location>
        <begin position="54"/>
        <end position="94"/>
    </location>
</feature>
<evidence type="ECO:0000256" key="1">
    <source>
        <dbReference type="ARBA" id="ARBA00023015"/>
    </source>
</evidence>
<name>A0A3S3UBC7_9ACTN</name>
<dbReference type="InterPro" id="IPR019888">
    <property type="entry name" value="Tscrpt_reg_AsnC-like"/>
</dbReference>
<gene>
    <name evidence="7" type="ORF">EOT10_28695</name>
</gene>
<dbReference type="GO" id="GO:0043200">
    <property type="term" value="P:response to amino acid"/>
    <property type="evidence" value="ECO:0007669"/>
    <property type="project" value="TreeGrafter"/>
</dbReference>
<feature type="region of interest" description="Disordered" evidence="4">
    <location>
        <begin position="379"/>
        <end position="410"/>
    </location>
</feature>
<keyword evidence="8" id="KW-1185">Reference proteome</keyword>
<evidence type="ECO:0000256" key="3">
    <source>
        <dbReference type="ARBA" id="ARBA00023163"/>
    </source>
</evidence>
<protein>
    <submittedName>
        <fullName evidence="7">Lrp/AsnC family transcriptional regulator</fullName>
    </submittedName>
</protein>
<organism evidence="7 8">
    <name type="scientific">Streptomyces antnestii</name>
    <dbReference type="NCBI Taxonomy" id="2494256"/>
    <lineage>
        <taxon>Bacteria</taxon>
        <taxon>Bacillati</taxon>
        <taxon>Actinomycetota</taxon>
        <taxon>Actinomycetes</taxon>
        <taxon>Kitasatosporales</taxon>
        <taxon>Streptomycetaceae</taxon>
        <taxon>Streptomyces</taxon>
    </lineage>
</organism>
<proteinExistence type="predicted"/>
<dbReference type="Proteomes" id="UP000283128">
    <property type="component" value="Unassembled WGS sequence"/>
</dbReference>
<dbReference type="SUPFAM" id="SSF46785">
    <property type="entry name" value="Winged helix' DNA-binding domain"/>
    <property type="match status" value="2"/>
</dbReference>
<dbReference type="EMBL" id="RZYA01000016">
    <property type="protein sequence ID" value="RVU19985.1"/>
    <property type="molecule type" value="Genomic_DNA"/>
</dbReference>
<dbReference type="Gene3D" id="3.30.70.920">
    <property type="match status" value="2"/>
</dbReference>
<accession>A0A3S3UBC7</accession>
<evidence type="ECO:0000313" key="8">
    <source>
        <dbReference type="Proteomes" id="UP000283128"/>
    </source>
</evidence>
<evidence type="ECO:0000256" key="2">
    <source>
        <dbReference type="ARBA" id="ARBA00023125"/>
    </source>
</evidence>
<dbReference type="InterPro" id="IPR036388">
    <property type="entry name" value="WH-like_DNA-bd_sf"/>
</dbReference>